<evidence type="ECO:0000313" key="1">
    <source>
        <dbReference type="EMBL" id="KKB42836.1"/>
    </source>
</evidence>
<keyword evidence="2" id="KW-1185">Reference proteome</keyword>
<dbReference type="Pfam" id="PF07997">
    <property type="entry name" value="DUF1694"/>
    <property type="match status" value="1"/>
</dbReference>
<evidence type="ECO:0000313" key="2">
    <source>
        <dbReference type="Proteomes" id="UP000031563"/>
    </source>
</evidence>
<protein>
    <recommendedName>
        <fullName evidence="3">DUF1694 domain-containing protein</fullName>
    </recommendedName>
</protein>
<name>A0A0F5IBE3_BACTR</name>
<dbReference type="Proteomes" id="UP000031563">
    <property type="component" value="Unassembled WGS sequence"/>
</dbReference>
<dbReference type="InterPro" id="IPR012543">
    <property type="entry name" value="DUF1694"/>
</dbReference>
<reference evidence="1" key="1">
    <citation type="submission" date="2015-02" db="EMBL/GenBank/DDBJ databases">
        <title>Genome Assembly of Bacillaceae bacterium MTCC 8252.</title>
        <authorList>
            <person name="Verma A."/>
            <person name="Khatri I."/>
            <person name="Mual P."/>
            <person name="Subramanian S."/>
            <person name="Krishnamurthi S."/>
        </authorList>
    </citation>
    <scope>NUCLEOTIDE SEQUENCE [LARGE SCALE GENOMIC DNA]</scope>
    <source>
        <strain evidence="1">MTCC 8252</strain>
    </source>
</reference>
<dbReference type="SUPFAM" id="SSF160515">
    <property type="entry name" value="YueI-like"/>
    <property type="match status" value="1"/>
</dbReference>
<dbReference type="Gene3D" id="3.30.1330.30">
    <property type="match status" value="1"/>
</dbReference>
<comment type="caution">
    <text evidence="1">The sequence shown here is derived from an EMBL/GenBank/DDBJ whole genome shotgun (WGS) entry which is preliminary data.</text>
</comment>
<proteinExistence type="predicted"/>
<evidence type="ECO:0008006" key="3">
    <source>
        <dbReference type="Google" id="ProtNLM"/>
    </source>
</evidence>
<gene>
    <name evidence="1" type="ORF">QY95_03309</name>
</gene>
<accession>A0A0F5IBE3</accession>
<dbReference type="EMBL" id="JWIR02000007">
    <property type="protein sequence ID" value="KKB42836.1"/>
    <property type="molecule type" value="Genomic_DNA"/>
</dbReference>
<dbReference type="InterPro" id="IPR029064">
    <property type="entry name" value="Ribosomal_eL30-like_sf"/>
</dbReference>
<dbReference type="AlphaFoldDB" id="A0A0F5IBE3"/>
<sequence>MRRLKLVFEQLTDTSPIEPQEYLGMHREQIEGVLTAKQIYKEQGKKEVEGWVSLIKEGEMRLSSDLDYTYLTPYIHLAIQYHIPYLLVDHDESETNVGLVVAHSRPVDKRSIWLQEENQLS</sequence>
<organism evidence="1 2">
    <name type="scientific">Bacillus thermotolerans</name>
    <name type="common">Quasibacillus thermotolerans</name>
    <dbReference type="NCBI Taxonomy" id="1221996"/>
    <lineage>
        <taxon>Bacteria</taxon>
        <taxon>Bacillati</taxon>
        <taxon>Bacillota</taxon>
        <taxon>Bacilli</taxon>
        <taxon>Bacillales</taxon>
        <taxon>Bacillaceae</taxon>
        <taxon>Bacillus</taxon>
    </lineage>
</organism>
<dbReference type="RefSeq" id="WP_040037752.1">
    <property type="nucleotide sequence ID" value="NZ_JWIQ02000078.1"/>
</dbReference>